<dbReference type="EMBL" id="FQUA01000004">
    <property type="protein sequence ID" value="SHE59126.1"/>
    <property type="molecule type" value="Genomic_DNA"/>
</dbReference>
<name>A0A0X1U7L9_ANAPI</name>
<dbReference type="KEGG" id="cpro:CPRO_13380"/>
<organism evidence="2 4">
    <name type="scientific">Anaerotignum propionicum DSM 1682</name>
    <dbReference type="NCBI Taxonomy" id="991789"/>
    <lineage>
        <taxon>Bacteria</taxon>
        <taxon>Bacillati</taxon>
        <taxon>Bacillota</taxon>
        <taxon>Clostridia</taxon>
        <taxon>Lachnospirales</taxon>
        <taxon>Anaerotignaceae</taxon>
        <taxon>Anaerotignum</taxon>
    </lineage>
</organism>
<dbReference type="Proteomes" id="UP000068026">
    <property type="component" value="Chromosome"/>
</dbReference>
<reference evidence="2" key="3">
    <citation type="submission" date="2016-11" db="EMBL/GenBank/DDBJ databases">
        <authorList>
            <person name="Varghese N."/>
            <person name="Submissions S."/>
        </authorList>
    </citation>
    <scope>NUCLEOTIDE SEQUENCE</scope>
    <source>
        <strain evidence="2">DSM 1682</strain>
    </source>
</reference>
<keyword evidence="3" id="KW-1185">Reference proteome</keyword>
<dbReference type="AlphaFoldDB" id="A0A0X1U7L9"/>
<protein>
    <submittedName>
        <fullName evidence="2">Uncharacterized protein</fullName>
    </submittedName>
</protein>
<dbReference type="RefSeq" id="WP_066049326.1">
    <property type="nucleotide sequence ID" value="NZ_CP014223.1"/>
</dbReference>
<accession>A0A0X1U7L9</accession>
<evidence type="ECO:0000313" key="1">
    <source>
        <dbReference type="EMBL" id="AMJ40931.1"/>
    </source>
</evidence>
<evidence type="ECO:0000313" key="4">
    <source>
        <dbReference type="Proteomes" id="UP000184204"/>
    </source>
</evidence>
<dbReference type="OrthoDB" id="2067901at2"/>
<gene>
    <name evidence="1" type="ORF">CPRO_13380</name>
    <name evidence="2" type="ORF">SAMN02745151_01150</name>
</gene>
<evidence type="ECO:0000313" key="3">
    <source>
        <dbReference type="Proteomes" id="UP000068026"/>
    </source>
</evidence>
<evidence type="ECO:0000313" key="2">
    <source>
        <dbReference type="EMBL" id="SHE59126.1"/>
    </source>
</evidence>
<proteinExistence type="predicted"/>
<dbReference type="Proteomes" id="UP000184204">
    <property type="component" value="Unassembled WGS sequence"/>
</dbReference>
<reference evidence="3" key="2">
    <citation type="submission" date="2016-01" db="EMBL/GenBank/DDBJ databases">
        <authorList>
            <person name="Poehlein A."/>
            <person name="Schlien K."/>
            <person name="Gottschalk G."/>
            <person name="Buckel W."/>
            <person name="Daniel R."/>
        </authorList>
    </citation>
    <scope>NUCLEOTIDE SEQUENCE [LARGE SCALE GENOMIC DNA]</scope>
    <source>
        <strain evidence="3">X2</strain>
    </source>
</reference>
<reference evidence="4" key="4">
    <citation type="submission" date="2016-11" db="EMBL/GenBank/DDBJ databases">
        <authorList>
            <person name="Jaros S."/>
            <person name="Januszkiewicz K."/>
            <person name="Wedrychowicz H."/>
        </authorList>
    </citation>
    <scope>NUCLEOTIDE SEQUENCE [LARGE SCALE GENOMIC DNA]</scope>
    <source>
        <strain evidence="4">DSM 1682</strain>
    </source>
</reference>
<sequence length="91" mass="10807">MDKTKVWNEILETLIRANFDAFQQTKEHEYLHQRKLYLNELMENELSTSQKTMIEEIIYEFGSMEEANADRMYAQGMKDCVIILKNLGVLE</sequence>
<dbReference type="EMBL" id="CP014223">
    <property type="protein sequence ID" value="AMJ40931.1"/>
    <property type="molecule type" value="Genomic_DNA"/>
</dbReference>
<reference evidence="1 3" key="1">
    <citation type="journal article" date="2016" name="Genome Announc.">
        <title>Complete Genome Sequence of the Amino Acid-Fermenting Clostridium propionicum X2 (DSM 1682).</title>
        <authorList>
            <person name="Poehlein A."/>
            <person name="Schlien K."/>
            <person name="Chowdhury N.P."/>
            <person name="Gottschalk G."/>
            <person name="Buckel W."/>
            <person name="Daniel R."/>
        </authorList>
    </citation>
    <scope>NUCLEOTIDE SEQUENCE [LARGE SCALE GENOMIC DNA]</scope>
    <source>
        <strain evidence="1 3">X2</strain>
    </source>
</reference>